<evidence type="ECO:0000313" key="1">
    <source>
        <dbReference type="EMBL" id="MBM7586571.1"/>
    </source>
</evidence>
<accession>A0ABS2NG69</accession>
<gene>
    <name evidence="1" type="ORF">JOC86_003123</name>
</gene>
<comment type="caution">
    <text evidence="1">The sequence shown here is derived from an EMBL/GenBank/DDBJ whole genome shotgun (WGS) entry which is preliminary data.</text>
</comment>
<name>A0ABS2NG69_9BACI</name>
<proteinExistence type="predicted"/>
<evidence type="ECO:0000313" key="2">
    <source>
        <dbReference type="Proteomes" id="UP001646157"/>
    </source>
</evidence>
<organism evidence="1 2">
    <name type="scientific">Rossellomorea pakistanensis</name>
    <dbReference type="NCBI Taxonomy" id="992288"/>
    <lineage>
        <taxon>Bacteria</taxon>
        <taxon>Bacillati</taxon>
        <taxon>Bacillota</taxon>
        <taxon>Bacilli</taxon>
        <taxon>Bacillales</taxon>
        <taxon>Bacillaceae</taxon>
        <taxon>Rossellomorea</taxon>
    </lineage>
</organism>
<sequence length="54" mass="6207">MTNYKAKKSNLNDLLAKNNMDLDTLEKSTNISKSQLESYTSKKSDEFKLSYVDL</sequence>
<protein>
    <submittedName>
        <fullName evidence="1">Uncharacterized protein</fullName>
    </submittedName>
</protein>
<dbReference type="Proteomes" id="UP001646157">
    <property type="component" value="Unassembled WGS sequence"/>
</dbReference>
<keyword evidence="2" id="KW-1185">Reference proteome</keyword>
<reference evidence="1 2" key="1">
    <citation type="submission" date="2021-01" db="EMBL/GenBank/DDBJ databases">
        <title>Genomic Encyclopedia of Type Strains, Phase IV (KMG-IV): sequencing the most valuable type-strain genomes for metagenomic binning, comparative biology and taxonomic classification.</title>
        <authorList>
            <person name="Goeker M."/>
        </authorList>
    </citation>
    <scope>NUCLEOTIDE SEQUENCE [LARGE SCALE GENOMIC DNA]</scope>
    <source>
        <strain evidence="1 2">DSM 24834</strain>
    </source>
</reference>
<dbReference type="EMBL" id="JAFBDZ010000003">
    <property type="protein sequence ID" value="MBM7586571.1"/>
    <property type="molecule type" value="Genomic_DNA"/>
</dbReference>